<feature type="signal peptide" evidence="1">
    <location>
        <begin position="1"/>
        <end position="27"/>
    </location>
</feature>
<dbReference type="Proteomes" id="UP001203410">
    <property type="component" value="Unassembled WGS sequence"/>
</dbReference>
<keyword evidence="1" id="KW-0732">Signal</keyword>
<feature type="chain" id="PRO_5045641476" evidence="1">
    <location>
        <begin position="28"/>
        <end position="235"/>
    </location>
</feature>
<comment type="caution">
    <text evidence="2">The sequence shown here is derived from an EMBL/GenBank/DDBJ whole genome shotgun (WGS) entry which is preliminary data.</text>
</comment>
<protein>
    <submittedName>
        <fullName evidence="2">Type VI secretion system tube protein Hcp</fullName>
    </submittedName>
</protein>
<accession>A0ABT0RX33</accession>
<dbReference type="SUPFAM" id="SSF141452">
    <property type="entry name" value="Hcp1-like"/>
    <property type="match status" value="1"/>
</dbReference>
<evidence type="ECO:0000313" key="2">
    <source>
        <dbReference type="EMBL" id="MCL6699590.1"/>
    </source>
</evidence>
<evidence type="ECO:0000313" key="3">
    <source>
        <dbReference type="Proteomes" id="UP001203410"/>
    </source>
</evidence>
<name>A0ABT0RX33_9SPHN</name>
<dbReference type="Gene3D" id="2.30.110.20">
    <property type="entry name" value="Hcp1-like"/>
    <property type="match status" value="1"/>
</dbReference>
<sequence>MRPTTSLTIHAILAAALVALAASSAAAGPAYMKFEPIKGDSNAKEDHRDEIEILSYSWGSSQAAGRVSKVDGFTVKQGVKPEQGGEKGGTEDINIGVGELQENAARAGSGGGQGSGKVSVHDISTTSATASGGVSVAAGDITGDGASSASGLPTGKRAHKPVTLSKPAGKGTVWVRVASPWSGCRVGDRYPSLTLADGAKSHVLHDVSVANCGNAAAGAPTEEVAFYYNRIAFNY</sequence>
<reference evidence="2 3" key="1">
    <citation type="submission" date="2022-05" db="EMBL/GenBank/DDBJ databases">
        <authorList>
            <person name="Jo J.-H."/>
            <person name="Im W.-T."/>
        </authorList>
    </citation>
    <scope>NUCLEOTIDE SEQUENCE [LARGE SCALE GENOMIC DNA]</scope>
    <source>
        <strain evidence="2 3">NSE70-1</strain>
    </source>
</reference>
<proteinExistence type="predicted"/>
<dbReference type="InterPro" id="IPR008514">
    <property type="entry name" value="T6SS_Hcp"/>
</dbReference>
<keyword evidence="3" id="KW-1185">Reference proteome</keyword>
<dbReference type="InterPro" id="IPR036624">
    <property type="entry name" value="Hcp1-lik_sf"/>
</dbReference>
<organism evidence="2 3">
    <name type="scientific">Sphingomonas caseinilyticus</name>
    <dbReference type="NCBI Taxonomy" id="2908205"/>
    <lineage>
        <taxon>Bacteria</taxon>
        <taxon>Pseudomonadati</taxon>
        <taxon>Pseudomonadota</taxon>
        <taxon>Alphaproteobacteria</taxon>
        <taxon>Sphingomonadales</taxon>
        <taxon>Sphingomonadaceae</taxon>
        <taxon>Sphingomonas</taxon>
    </lineage>
</organism>
<dbReference type="RefSeq" id="WP_249905044.1">
    <property type="nucleotide sequence ID" value="NZ_JAMGBA010000003.1"/>
</dbReference>
<dbReference type="Pfam" id="PF05638">
    <property type="entry name" value="T6SS_HCP"/>
    <property type="match status" value="1"/>
</dbReference>
<dbReference type="EMBL" id="JAMGBA010000003">
    <property type="protein sequence ID" value="MCL6699590.1"/>
    <property type="molecule type" value="Genomic_DNA"/>
</dbReference>
<evidence type="ECO:0000256" key="1">
    <source>
        <dbReference type="SAM" id="SignalP"/>
    </source>
</evidence>
<gene>
    <name evidence="2" type="ORF">LZ496_12450</name>
</gene>